<evidence type="ECO:0008006" key="4">
    <source>
        <dbReference type="Google" id="ProtNLM"/>
    </source>
</evidence>
<feature type="non-terminal residue" evidence="2">
    <location>
        <position position="267"/>
    </location>
</feature>
<reference evidence="2 3" key="1">
    <citation type="journal article" date="2012" name="Nat. Genet.">
        <title>Plasmodium cynomolgi genome sequences provide insight into Plasmodium vivax and the monkey malaria clade.</title>
        <authorList>
            <person name="Tachibana S."/>
            <person name="Sullivan S.A."/>
            <person name="Kawai S."/>
            <person name="Nakamura S."/>
            <person name="Kim H.R."/>
            <person name="Goto N."/>
            <person name="Arisue N."/>
            <person name="Palacpac N.M.Q."/>
            <person name="Honma H."/>
            <person name="Yagi M."/>
            <person name="Tougan T."/>
            <person name="Katakai Y."/>
            <person name="Kaneko O."/>
            <person name="Mita T."/>
            <person name="Kita K."/>
            <person name="Yasutomi Y."/>
            <person name="Sutton P.L."/>
            <person name="Shakhbatyan R."/>
            <person name="Horii T."/>
            <person name="Yasunaga T."/>
            <person name="Barnwell J.W."/>
            <person name="Escalante A.A."/>
            <person name="Carlton J.M."/>
            <person name="Tanabe K."/>
        </authorList>
    </citation>
    <scope>NUCLEOTIDE SEQUENCE [LARGE SCALE GENOMIC DNA]</scope>
    <source>
        <strain evidence="2 3">B</strain>
    </source>
</reference>
<dbReference type="OrthoDB" id="379802at2759"/>
<keyword evidence="3" id="KW-1185">Reference proteome</keyword>
<feature type="region of interest" description="Disordered" evidence="1">
    <location>
        <begin position="241"/>
        <end position="267"/>
    </location>
</feature>
<dbReference type="VEuPathDB" id="PlasmoDB:PCYB_006560"/>
<dbReference type="Pfam" id="PF05795">
    <property type="entry name" value="Plasmodium_Vir"/>
    <property type="match status" value="1"/>
</dbReference>
<sequence length="267" mass="32129">MTPGAGRARNEATTKTDWEDILNKLPAHKIYDEFKKVDNINNYSSVCNLESPLKDKYKNFEDLCKKFAYHLDYIFSNKYEEKNVEYCILLKYWIYDEIKKFNENGKKDIDVFVLTEKLRKLQYTIKNEESVIFDCYDDYNDYKNNWEVEKDLAEYFINFHEIEKRNNIVTEEKTKYIKYLEHIKTLYEEKKNKEHCCDLKFRHLYDHYFNCNPEYDPDNLLLKFNVISEIPQKKVQVAEVKEKSLGPNGSGEDSTEESDKYDIVYPD</sequence>
<feature type="compositionally biased region" description="Basic and acidic residues" evidence="1">
    <location>
        <begin position="257"/>
        <end position="267"/>
    </location>
</feature>
<evidence type="ECO:0000313" key="2">
    <source>
        <dbReference type="EMBL" id="GAB69907.1"/>
    </source>
</evidence>
<dbReference type="KEGG" id="pcy:PCYB_006560"/>
<dbReference type="GeneID" id="14696449"/>
<gene>
    <name evidence="2" type="ORF">PCYB_006560</name>
</gene>
<protein>
    <recommendedName>
        <fullName evidence="4">CYIR protein</fullName>
    </recommendedName>
</protein>
<dbReference type="OMA" id="NVEYCIL"/>
<dbReference type="InterPro" id="IPR008780">
    <property type="entry name" value="Plasmodium_Vir"/>
</dbReference>
<dbReference type="Proteomes" id="UP000006319">
    <property type="component" value="Unassembled WGS sequence"/>
</dbReference>
<organism evidence="2 3">
    <name type="scientific">Plasmodium cynomolgi (strain B)</name>
    <dbReference type="NCBI Taxonomy" id="1120755"/>
    <lineage>
        <taxon>Eukaryota</taxon>
        <taxon>Sar</taxon>
        <taxon>Alveolata</taxon>
        <taxon>Apicomplexa</taxon>
        <taxon>Aconoidasida</taxon>
        <taxon>Haemosporida</taxon>
        <taxon>Plasmodiidae</taxon>
        <taxon>Plasmodium</taxon>
        <taxon>Plasmodium (Plasmodium)</taxon>
    </lineage>
</organism>
<dbReference type="AlphaFoldDB" id="K6VKD7"/>
<dbReference type="RefSeq" id="XP_004228125.1">
    <property type="nucleotide sequence ID" value="XM_004228077.1"/>
</dbReference>
<name>K6VKD7_PLACD</name>
<dbReference type="EMBL" id="DF158135">
    <property type="protein sequence ID" value="GAB69907.1"/>
    <property type="molecule type" value="Genomic_DNA"/>
</dbReference>
<dbReference type="PhylomeDB" id="K6VKD7"/>
<evidence type="ECO:0000313" key="3">
    <source>
        <dbReference type="Proteomes" id="UP000006319"/>
    </source>
</evidence>
<evidence type="ECO:0000256" key="1">
    <source>
        <dbReference type="SAM" id="MobiDB-lite"/>
    </source>
</evidence>
<accession>K6VKD7</accession>
<proteinExistence type="predicted"/>